<keyword evidence="6" id="KW-1185">Reference proteome</keyword>
<dbReference type="GO" id="GO:0000976">
    <property type="term" value="F:transcription cis-regulatory region binding"/>
    <property type="evidence" value="ECO:0007669"/>
    <property type="project" value="TreeGrafter"/>
</dbReference>
<evidence type="ECO:0000259" key="4">
    <source>
        <dbReference type="PROSITE" id="PS50932"/>
    </source>
</evidence>
<dbReference type="SMART" id="SM00354">
    <property type="entry name" value="HTH_LACI"/>
    <property type="match status" value="1"/>
</dbReference>
<dbReference type="InterPro" id="IPR000843">
    <property type="entry name" value="HTH_LacI"/>
</dbReference>
<dbReference type="Gene3D" id="1.10.260.40">
    <property type="entry name" value="lambda repressor-like DNA-binding domains"/>
    <property type="match status" value="1"/>
</dbReference>
<dbReference type="CDD" id="cd01392">
    <property type="entry name" value="HTH_LacI"/>
    <property type="match status" value="1"/>
</dbReference>
<dbReference type="Pfam" id="PF00356">
    <property type="entry name" value="LacI"/>
    <property type="match status" value="1"/>
</dbReference>
<organism evidence="5 6">
    <name type="scientific">Noviherbaspirillum saxi</name>
    <dbReference type="NCBI Taxonomy" id="2320863"/>
    <lineage>
        <taxon>Bacteria</taxon>
        <taxon>Pseudomonadati</taxon>
        <taxon>Pseudomonadota</taxon>
        <taxon>Betaproteobacteria</taxon>
        <taxon>Burkholderiales</taxon>
        <taxon>Oxalobacteraceae</taxon>
        <taxon>Noviherbaspirillum</taxon>
    </lineage>
</organism>
<evidence type="ECO:0000313" key="5">
    <source>
        <dbReference type="EMBL" id="RJF95761.1"/>
    </source>
</evidence>
<dbReference type="GO" id="GO:0003700">
    <property type="term" value="F:DNA-binding transcription factor activity"/>
    <property type="evidence" value="ECO:0007669"/>
    <property type="project" value="TreeGrafter"/>
</dbReference>
<name>A0A3A3FM11_9BURK</name>
<dbReference type="SUPFAM" id="SSF47413">
    <property type="entry name" value="lambda repressor-like DNA-binding domains"/>
    <property type="match status" value="1"/>
</dbReference>
<dbReference type="PANTHER" id="PTHR30146">
    <property type="entry name" value="LACI-RELATED TRANSCRIPTIONAL REPRESSOR"/>
    <property type="match status" value="1"/>
</dbReference>
<keyword evidence="3" id="KW-0804">Transcription</keyword>
<sequence length="333" mass="36186">MKRNAPTLHDVAKAAGVSTATVSKFLNGAQRFSPAVEATINSVVAQIGYRSNELARSMITGETKTIGVAILDINNPHFTAVVKGANRVAIDAGYTLLFVDTEENQKRELQLLDTLSRRVDGLIISSRMSETDIKTVIDFGKPLVFFGQLETAKLVSICSAGQQGGYMLAQHLVNQGCKNIVYLGFSKSRWDRDRIAGVGECLESHGLSLKAYDAQAPFASEGERLCSLIMLGKDHPDAVICYNDLLAIGFMKEAQSLGFKIPHDVAVAGFDNVPYAEYVSPSLTSVNLQSEGMGELAMKKMLDLLAGRPTEEYTVLDPQLVLRESTSGRKRHA</sequence>
<evidence type="ECO:0000256" key="2">
    <source>
        <dbReference type="ARBA" id="ARBA00023125"/>
    </source>
</evidence>
<dbReference type="AlphaFoldDB" id="A0A3A3FM11"/>
<dbReference type="Proteomes" id="UP000265955">
    <property type="component" value="Unassembled WGS sequence"/>
</dbReference>
<dbReference type="EMBL" id="QYUO01000002">
    <property type="protein sequence ID" value="RJF95761.1"/>
    <property type="molecule type" value="Genomic_DNA"/>
</dbReference>
<dbReference type="PROSITE" id="PS00356">
    <property type="entry name" value="HTH_LACI_1"/>
    <property type="match status" value="1"/>
</dbReference>
<accession>A0A3A3FM11</accession>
<reference evidence="6" key="1">
    <citation type="submission" date="2018-09" db="EMBL/GenBank/DDBJ databases">
        <authorList>
            <person name="Zhu H."/>
        </authorList>
    </citation>
    <scope>NUCLEOTIDE SEQUENCE [LARGE SCALE GENOMIC DNA]</scope>
    <source>
        <strain evidence="6">K1R23-30</strain>
    </source>
</reference>
<dbReference type="PROSITE" id="PS50932">
    <property type="entry name" value="HTH_LACI_2"/>
    <property type="match status" value="1"/>
</dbReference>
<evidence type="ECO:0000256" key="3">
    <source>
        <dbReference type="ARBA" id="ARBA00023163"/>
    </source>
</evidence>
<proteinExistence type="predicted"/>
<dbReference type="OrthoDB" id="9805642at2"/>
<dbReference type="InterPro" id="IPR046335">
    <property type="entry name" value="LacI/GalR-like_sensor"/>
</dbReference>
<feature type="domain" description="HTH lacI-type" evidence="4">
    <location>
        <begin position="6"/>
        <end position="60"/>
    </location>
</feature>
<comment type="caution">
    <text evidence="5">The sequence shown here is derived from an EMBL/GenBank/DDBJ whole genome shotgun (WGS) entry which is preliminary data.</text>
</comment>
<evidence type="ECO:0000256" key="1">
    <source>
        <dbReference type="ARBA" id="ARBA00023015"/>
    </source>
</evidence>
<dbReference type="PRINTS" id="PR00036">
    <property type="entry name" value="HTHLACI"/>
</dbReference>
<dbReference type="InterPro" id="IPR010982">
    <property type="entry name" value="Lambda_DNA-bd_dom_sf"/>
</dbReference>
<dbReference type="InterPro" id="IPR028082">
    <property type="entry name" value="Peripla_BP_I"/>
</dbReference>
<dbReference type="SUPFAM" id="SSF53822">
    <property type="entry name" value="Periplasmic binding protein-like I"/>
    <property type="match status" value="1"/>
</dbReference>
<dbReference type="Pfam" id="PF13377">
    <property type="entry name" value="Peripla_BP_3"/>
    <property type="match status" value="1"/>
</dbReference>
<dbReference type="PANTHER" id="PTHR30146:SF154">
    <property type="entry name" value="TRANSCRIPTION REGULATOR, MEMBER OF GALR FAMILY"/>
    <property type="match status" value="1"/>
</dbReference>
<protein>
    <submittedName>
        <fullName evidence="5">LacI family transcriptional regulator</fullName>
    </submittedName>
</protein>
<dbReference type="CDD" id="cd06267">
    <property type="entry name" value="PBP1_LacI_sugar_binding-like"/>
    <property type="match status" value="1"/>
</dbReference>
<keyword evidence="1" id="KW-0805">Transcription regulation</keyword>
<evidence type="ECO:0000313" key="6">
    <source>
        <dbReference type="Proteomes" id="UP000265955"/>
    </source>
</evidence>
<gene>
    <name evidence="5" type="ORF">D3871_20505</name>
</gene>
<keyword evidence="2" id="KW-0238">DNA-binding</keyword>
<dbReference type="Gene3D" id="3.40.50.2300">
    <property type="match status" value="2"/>
</dbReference>